<keyword evidence="6" id="KW-0206">Cytoskeleton</keyword>
<evidence type="ECO:0000256" key="7">
    <source>
        <dbReference type="ARBA" id="ARBA00023273"/>
    </source>
</evidence>
<keyword evidence="5" id="KW-0969">Cilium</keyword>
<dbReference type="PANTHER" id="PTHR21625:SF0">
    <property type="entry name" value="DYNEIN REGULATORY COMPLEX SUBUNIT 2"/>
    <property type="match status" value="1"/>
</dbReference>
<comment type="subcellular location">
    <subcellularLocation>
        <location evidence="1">Cytoplasm</location>
        <location evidence="1">Cytoskeleton</location>
        <location evidence="1">Flagellum axoneme</location>
    </subcellularLocation>
    <subcellularLocation>
        <location evidence="8">Cytoplasm</location>
        <location evidence="8">Cytoskeleton</location>
        <location evidence="8">Flagellum basal body</location>
    </subcellularLocation>
</comment>
<dbReference type="Pfam" id="PF14772">
    <property type="entry name" value="NYD-SP28"/>
    <property type="match status" value="1"/>
</dbReference>
<comment type="similarity">
    <text evidence="9">Belongs to the DRC2 family.</text>
</comment>
<keyword evidence="4 13" id="KW-0175">Coiled coil</keyword>
<dbReference type="GO" id="GO:0060285">
    <property type="term" value="P:cilium-dependent cell motility"/>
    <property type="evidence" value="ECO:0007669"/>
    <property type="project" value="TreeGrafter"/>
</dbReference>
<dbReference type="InterPro" id="IPR039750">
    <property type="entry name" value="DRC1/DRC2"/>
</dbReference>
<evidence type="ECO:0000256" key="3">
    <source>
        <dbReference type="ARBA" id="ARBA00022846"/>
    </source>
</evidence>
<evidence type="ECO:0000256" key="9">
    <source>
        <dbReference type="ARBA" id="ARBA00038424"/>
    </source>
</evidence>
<dbReference type="InParanoid" id="A0A5N4B078"/>
<evidence type="ECO:0000313" key="16">
    <source>
        <dbReference type="EMBL" id="KAB0802918.1"/>
    </source>
</evidence>
<evidence type="ECO:0000256" key="2">
    <source>
        <dbReference type="ARBA" id="ARBA00022490"/>
    </source>
</evidence>
<keyword evidence="3" id="KW-0282">Flagellum</keyword>
<evidence type="ECO:0000256" key="8">
    <source>
        <dbReference type="ARBA" id="ARBA00037841"/>
    </source>
</evidence>
<evidence type="ECO:0000256" key="10">
    <source>
        <dbReference type="ARBA" id="ARBA00040899"/>
    </source>
</evidence>
<accession>A0A5N4B078</accession>
<comment type="function">
    <text evidence="12">Component of the nexin-dynein regulatory complex (N-DRC), a key regulator of ciliary/flagellar motility which maintains the alignment and integrity of the distal axoneme and regulates microtubule sliding in motile axonemes. Plays a critical role in the assembly of N-DRC and also stabilizes the assembly of multiple inner dynein arms and radial spokes. Coassembles with DRC1 to form a central scaffold needed for assembly of the N-DRC and its attachment to the outer doublet microtubules.</text>
</comment>
<protein>
    <recommendedName>
        <fullName evidence="10">Dynein regulatory complex subunit 2</fullName>
    </recommendedName>
    <alternativeName>
        <fullName evidence="11">Coiled-coil domain-containing protein 65</fullName>
    </alternativeName>
</protein>
<evidence type="ECO:0000259" key="15">
    <source>
        <dbReference type="Pfam" id="PF14772"/>
    </source>
</evidence>
<comment type="caution">
    <text evidence="16">The sequence shown here is derived from an EMBL/GenBank/DDBJ whole genome shotgun (WGS) entry which is preliminary data.</text>
</comment>
<feature type="coiled-coil region" evidence="13">
    <location>
        <begin position="123"/>
        <end position="158"/>
    </location>
</feature>
<evidence type="ECO:0000256" key="11">
    <source>
        <dbReference type="ARBA" id="ARBA00041517"/>
    </source>
</evidence>
<dbReference type="GO" id="GO:0070286">
    <property type="term" value="P:axonemal dynein complex assembly"/>
    <property type="evidence" value="ECO:0007669"/>
    <property type="project" value="InterPro"/>
</dbReference>
<organism evidence="16 17">
    <name type="scientific">Photinus pyralis</name>
    <name type="common">Common eastern firefly</name>
    <name type="synonym">Lampyris pyralis</name>
    <dbReference type="NCBI Taxonomy" id="7054"/>
    <lineage>
        <taxon>Eukaryota</taxon>
        <taxon>Metazoa</taxon>
        <taxon>Ecdysozoa</taxon>
        <taxon>Arthropoda</taxon>
        <taxon>Hexapoda</taxon>
        <taxon>Insecta</taxon>
        <taxon>Pterygota</taxon>
        <taxon>Neoptera</taxon>
        <taxon>Endopterygota</taxon>
        <taxon>Coleoptera</taxon>
        <taxon>Polyphaga</taxon>
        <taxon>Elateriformia</taxon>
        <taxon>Elateroidea</taxon>
        <taxon>Lampyridae</taxon>
        <taxon>Lampyrinae</taxon>
        <taxon>Photinus</taxon>
    </lineage>
</organism>
<keyword evidence="17" id="KW-1185">Reference proteome</keyword>
<evidence type="ECO:0000256" key="12">
    <source>
        <dbReference type="ARBA" id="ARBA00045865"/>
    </source>
</evidence>
<feature type="region of interest" description="Disordered" evidence="14">
    <location>
        <begin position="1"/>
        <end position="26"/>
    </location>
</feature>
<keyword evidence="2" id="KW-0963">Cytoplasm</keyword>
<evidence type="ECO:0000256" key="13">
    <source>
        <dbReference type="SAM" id="Coils"/>
    </source>
</evidence>
<sequence>MPLSPEEKAALKLQKKEQKKRDEEFKRRKIKHDEISREVKYGRLTLKSNERKWRRMLIEISLPRMRSELEYAWHNFERIIDVKDFTISYLLDELDQAEEQYVANVKCHSEHIDDLIHRFNNYLQELKFENEGHLNKLQDQTNREVEEIERNAAEADEYFKTMLFGLEAAKKEQELRVRGEYLSKIDEESTKYKNIIRELRAVLEKNYADLWVAIKLFLYDFEQQTMERRKSYNILASQDELLQKVCLNQNLKLIRMQDALKNLKRQYSQAQKSQKQKLTDLLNEQQYFSDAFTTLKGRMNNDKRIDSTNLTLLTEESSIIWMHLKKILEKGRKAQQLAGFCRKLETLREKTLPFPKYDTDDDEVQIEEHPATASLELFWKRVAQADAIRHGINEEREYLKRENRMLQIQIHNYCMCVDCPGLESENHKQTSGKPTVTEGDLMRKQYDKFK</sequence>
<gene>
    <name evidence="16" type="ORF">PPYR_05104</name>
</gene>
<evidence type="ECO:0000256" key="1">
    <source>
        <dbReference type="ARBA" id="ARBA00004611"/>
    </source>
</evidence>
<evidence type="ECO:0000256" key="6">
    <source>
        <dbReference type="ARBA" id="ARBA00023212"/>
    </source>
</evidence>
<evidence type="ECO:0000256" key="14">
    <source>
        <dbReference type="SAM" id="MobiDB-lite"/>
    </source>
</evidence>
<evidence type="ECO:0000256" key="4">
    <source>
        <dbReference type="ARBA" id="ARBA00023054"/>
    </source>
</evidence>
<keyword evidence="7" id="KW-0966">Cell projection</keyword>
<dbReference type="PANTHER" id="PTHR21625">
    <property type="entry name" value="NYD-SP28 PROTEIN"/>
    <property type="match status" value="1"/>
</dbReference>
<name>A0A5N4B078_PHOPY</name>
<evidence type="ECO:0000256" key="5">
    <source>
        <dbReference type="ARBA" id="ARBA00023069"/>
    </source>
</evidence>
<dbReference type="AlphaFoldDB" id="A0A5N4B078"/>
<dbReference type="Proteomes" id="UP000327044">
    <property type="component" value="Unassembled WGS sequence"/>
</dbReference>
<evidence type="ECO:0000313" key="17">
    <source>
        <dbReference type="Proteomes" id="UP000327044"/>
    </source>
</evidence>
<proteinExistence type="inferred from homology"/>
<dbReference type="GO" id="GO:0003352">
    <property type="term" value="P:regulation of cilium movement"/>
    <property type="evidence" value="ECO:0007669"/>
    <property type="project" value="TreeGrafter"/>
</dbReference>
<dbReference type="EMBL" id="VVIM01000002">
    <property type="protein sequence ID" value="KAB0802918.1"/>
    <property type="molecule type" value="Genomic_DNA"/>
</dbReference>
<dbReference type="InterPro" id="IPR039505">
    <property type="entry name" value="DRC1/2_N"/>
</dbReference>
<dbReference type="OrthoDB" id="7760980at2759"/>
<reference evidence="16 17" key="1">
    <citation type="journal article" date="2018" name="Elife">
        <title>Firefly genomes illuminate parallel origins of bioluminescence in beetles.</title>
        <authorList>
            <person name="Fallon T.R."/>
            <person name="Lower S.E."/>
            <person name="Chang C.H."/>
            <person name="Bessho-Uehara M."/>
            <person name="Martin G.J."/>
            <person name="Bewick A.J."/>
            <person name="Behringer M."/>
            <person name="Debat H.J."/>
            <person name="Wong I."/>
            <person name="Day J.C."/>
            <person name="Suvorov A."/>
            <person name="Silva C.J."/>
            <person name="Stanger-Hall K.F."/>
            <person name="Hall D.W."/>
            <person name="Schmitz R.J."/>
            <person name="Nelson D.R."/>
            <person name="Lewis S.M."/>
            <person name="Shigenobu S."/>
            <person name="Bybee S.M."/>
            <person name="Larracuente A.M."/>
            <person name="Oba Y."/>
            <person name="Weng J.K."/>
        </authorList>
    </citation>
    <scope>NUCLEOTIDE SEQUENCE [LARGE SCALE GENOMIC DNA]</scope>
    <source>
        <strain evidence="16">1611_PpyrPB1</strain>
        <tissue evidence="16">Whole body</tissue>
    </source>
</reference>
<dbReference type="GO" id="GO:0005858">
    <property type="term" value="C:axonemal dynein complex"/>
    <property type="evidence" value="ECO:0007669"/>
    <property type="project" value="InterPro"/>
</dbReference>
<feature type="coiled-coil region" evidence="13">
    <location>
        <begin position="246"/>
        <end position="280"/>
    </location>
</feature>
<feature type="domain" description="Dynein regulatory complex protein 1/2 N-terminal" evidence="15">
    <location>
        <begin position="14"/>
        <end position="112"/>
    </location>
</feature>